<protein>
    <submittedName>
        <fullName evidence="5">Bromodomain adjacent to zinc finger domain protein 2B</fullName>
    </submittedName>
</protein>
<evidence type="ECO:0000313" key="5">
    <source>
        <dbReference type="EMBL" id="KAF3324869.1"/>
    </source>
</evidence>
<feature type="transmembrane region" description="Helical" evidence="3">
    <location>
        <begin position="90"/>
        <end position="109"/>
    </location>
</feature>
<dbReference type="AlphaFoldDB" id="A0A833VI91"/>
<dbReference type="PROSITE" id="PS50014">
    <property type="entry name" value="BROMODOMAIN_2"/>
    <property type="match status" value="1"/>
</dbReference>
<dbReference type="Proteomes" id="UP000623129">
    <property type="component" value="Unassembled WGS sequence"/>
</dbReference>
<dbReference type="Gene3D" id="1.20.920.10">
    <property type="entry name" value="Bromodomain-like"/>
    <property type="match status" value="1"/>
</dbReference>
<sequence>MCLQLPDYHEIIDHPMDFGTVREKLEKGEYANLEQFEVCIELLFLMYAFVIFLYIFFKSFPFLSAWKHVTSVISVTSKCVELEIDLLDRFLTLNFFGTSVFVSTGVFLYNELITFNRFLGILYFPPYDVLKAVFSIQFTVFEGGGKGTFFYLLFS</sequence>
<dbReference type="PRINTS" id="PR00503">
    <property type="entry name" value="BROMODOMAIN"/>
</dbReference>
<evidence type="ECO:0000256" key="2">
    <source>
        <dbReference type="PROSITE-ProRule" id="PRU00035"/>
    </source>
</evidence>
<evidence type="ECO:0000256" key="1">
    <source>
        <dbReference type="ARBA" id="ARBA00023117"/>
    </source>
</evidence>
<keyword evidence="3" id="KW-0812">Transmembrane</keyword>
<dbReference type="InterPro" id="IPR051831">
    <property type="entry name" value="Bromodomain_contain_prot"/>
</dbReference>
<proteinExistence type="predicted"/>
<dbReference type="PANTHER" id="PTHR22881:SF27">
    <property type="entry name" value="BROMODOMAIN CONTAINING 7_9"/>
    <property type="match status" value="1"/>
</dbReference>
<organism evidence="5 6">
    <name type="scientific">Carex littledalei</name>
    <dbReference type="NCBI Taxonomy" id="544730"/>
    <lineage>
        <taxon>Eukaryota</taxon>
        <taxon>Viridiplantae</taxon>
        <taxon>Streptophyta</taxon>
        <taxon>Embryophyta</taxon>
        <taxon>Tracheophyta</taxon>
        <taxon>Spermatophyta</taxon>
        <taxon>Magnoliopsida</taxon>
        <taxon>Liliopsida</taxon>
        <taxon>Poales</taxon>
        <taxon>Cyperaceae</taxon>
        <taxon>Cyperoideae</taxon>
        <taxon>Cariceae</taxon>
        <taxon>Carex</taxon>
        <taxon>Carex subgen. Euthyceras</taxon>
    </lineage>
</organism>
<evidence type="ECO:0000259" key="4">
    <source>
        <dbReference type="PROSITE" id="PS50014"/>
    </source>
</evidence>
<dbReference type="PANTHER" id="PTHR22881">
    <property type="entry name" value="BROMODOMAIN CONTAINING PROTEIN"/>
    <property type="match status" value="1"/>
</dbReference>
<accession>A0A833VI91</accession>
<dbReference type="SUPFAM" id="SSF47370">
    <property type="entry name" value="Bromodomain"/>
    <property type="match status" value="1"/>
</dbReference>
<keyword evidence="6" id="KW-1185">Reference proteome</keyword>
<evidence type="ECO:0000313" key="6">
    <source>
        <dbReference type="Proteomes" id="UP000623129"/>
    </source>
</evidence>
<keyword evidence="3" id="KW-1133">Transmembrane helix</keyword>
<reference evidence="5" key="1">
    <citation type="submission" date="2020-01" db="EMBL/GenBank/DDBJ databases">
        <title>Genome sequence of Kobresia littledalei, the first chromosome-level genome in the family Cyperaceae.</title>
        <authorList>
            <person name="Qu G."/>
        </authorList>
    </citation>
    <scope>NUCLEOTIDE SEQUENCE</scope>
    <source>
        <strain evidence="5">C.B.Clarke</strain>
        <tissue evidence="5">Leaf</tissue>
    </source>
</reference>
<name>A0A833VI91_9POAL</name>
<keyword evidence="1 2" id="KW-0103">Bromodomain</keyword>
<dbReference type="InterPro" id="IPR036427">
    <property type="entry name" value="Bromodomain-like_sf"/>
</dbReference>
<keyword evidence="3" id="KW-0472">Membrane</keyword>
<dbReference type="InterPro" id="IPR001487">
    <property type="entry name" value="Bromodomain"/>
</dbReference>
<feature type="transmembrane region" description="Helical" evidence="3">
    <location>
        <begin position="38"/>
        <end position="57"/>
    </location>
</feature>
<evidence type="ECO:0000256" key="3">
    <source>
        <dbReference type="SAM" id="Phobius"/>
    </source>
</evidence>
<dbReference type="EMBL" id="SWLB01000021">
    <property type="protein sequence ID" value="KAF3324869.1"/>
    <property type="molecule type" value="Genomic_DNA"/>
</dbReference>
<comment type="caution">
    <text evidence="5">The sequence shown here is derived from an EMBL/GenBank/DDBJ whole genome shotgun (WGS) entry which is preliminary data.</text>
</comment>
<feature type="domain" description="Bromo" evidence="4">
    <location>
        <begin position="1"/>
        <end position="44"/>
    </location>
</feature>
<dbReference type="Pfam" id="PF00439">
    <property type="entry name" value="Bromodomain"/>
    <property type="match status" value="1"/>
</dbReference>
<gene>
    <name evidence="5" type="ORF">FCM35_KLT11026</name>
</gene>
<dbReference type="OrthoDB" id="21449at2759"/>